<evidence type="ECO:0000256" key="10">
    <source>
        <dbReference type="SAM" id="Phobius"/>
    </source>
</evidence>
<feature type="transmembrane region" description="Helical" evidence="10">
    <location>
        <begin position="1452"/>
        <end position="1473"/>
    </location>
</feature>
<gene>
    <name evidence="12" type="ORF">FA09DRAFT_299645</name>
</gene>
<dbReference type="InterPro" id="IPR043926">
    <property type="entry name" value="ABCG_dom"/>
</dbReference>
<dbReference type="GeneID" id="37267843"/>
<sequence>MSSRGAVLPRHLEAQSTEPLQPARWLSQQTADLWRPGTAELTRRLTEQSRRSASVHGQNVDERTKHLEQGEAHLTSDPFDADGTFDLEKFLRDLFQRGSDRGNETRTMGVAFQDLKVTGFGSGVGLSSSVGSTLLEPVTALGNIQALRHPPVKTILEGFEGCIKPGEMVLVLGRPGSGCTTLLKTLASYRDGFRSIEGELSWQGWGHKDINGSLRGEVVYAPEDDVHFPTLTVGETLDFCVATRAPQEQRRVTLDDNNSRDAYRGLAREALGTILGLRHTFNTKVGNELIRGISGGEKKRVSIAELLSTRAKVALYDNSTRGLDSSTAVEFVRSLRIATDIAKLSTVTSIYQAGESLTQMFDKVVVLAAGRMIYYGPLEHAAQYFDELGFERHWGQTTADYLVSVTDEHARIIREGFEDRAPRTPAEFAAAFRNSAAGRRNHEEVEEYMQKLRAEHTVEAQRHYKEVQRQEKAKHTRAGSAFLLSWPQQIRLAMRRRAQILRGDMITQYIVTGASVFQSLIIGSTFYMMPQDTSGFFSRGGVLFFAMLFNAFTAMTEVAAGYGQRPIVIRQARFAMLHSSADAIANTLLDIPLRIATSLPFSIILYFMTGLYYSADAFFIYLAVVLLVTFIMVAVFRFLAAVFRSESNATMVAGLIVIDLALYAGYVIPRNSMVIWWKWLSYCNPVAFGFEILITNEFRKLNVPCAQLVPMGPGVESANQVCAVAGAAPGATIIDGSAYARANYGYEFSNSSRNAGILIGFWIFFAAMYAIVSEFQTDPTASGGRMIFKRDRAPKAVADAAKASGTDEEKAEESLGGTTAEEDRVADEALHKLAVSSDVFSWSHVNYDVMIKGSPRRLLDDVSGYVAPGKLTALMGESGAGKTTLLNVLAQRAGTGIVDGSFLVAGRPLPRSFQADTGYCQQQDTHMSTATVREALQFSALLRQPAETPKAEKLAYVETVLRMLEMESFAEAIVGDPGNGLNVEQRKRLTIAVELAARPKLLLFLDEPTSGLDAQAAWSIVRFLRKLADAGQAILCTIHQPSGELFNCFDRLVLLKKGGQVVYAGDLGKNCSTLLPYFEQHSGKKCASTDNPAEFMLDVIGAGATATTKFDWHSLYLQSEMHRQLVADLEVYAHVSDGQQVSAEDAERGNREYATSLATQFRLVLARNFAHYWRSPTYIYAKLLLNLFAGLFIGSSFYGQGIRQTTSSLQNKLFAIFMALVLSTSLAQQAQPIFMSFRNLYEARERPSKLYAWPVAIVAAILVEIPWNFVGTTTFFIPWYFFIFHDGLGALRGFYMWLALMFFAVYWHTFATACAGIAPNPQLASVLFSVFFSFVIVFCGVVQPPPLMPKFWSSWMFPLSPFTYLLEGLLGNVLGGEAIVCAANELNTLNPPAGQSCEQFLGAYFASGAPGYFVQNADGSCGTCAYAQAETFLSSLSTSSLTLSSSHKWRNLGIIAAYIAFNFFLCLGLFWAFRIHQWKGKKNAPAKTHASDPAAAAPDASAPQTAAAALDPHNEKPTAPAKMAAVQEQGESALPTAAASPARGASPVQEQRT</sequence>
<organism evidence="12 13">
    <name type="scientific">Tilletiopsis washingtonensis</name>
    <dbReference type="NCBI Taxonomy" id="58919"/>
    <lineage>
        <taxon>Eukaryota</taxon>
        <taxon>Fungi</taxon>
        <taxon>Dikarya</taxon>
        <taxon>Basidiomycota</taxon>
        <taxon>Ustilaginomycotina</taxon>
        <taxon>Exobasidiomycetes</taxon>
        <taxon>Entylomatales</taxon>
        <taxon>Entylomatales incertae sedis</taxon>
        <taxon>Tilletiopsis</taxon>
    </lineage>
</organism>
<feature type="transmembrane region" description="Helical" evidence="10">
    <location>
        <begin position="1294"/>
        <end position="1318"/>
    </location>
</feature>
<dbReference type="InterPro" id="IPR003439">
    <property type="entry name" value="ABC_transporter-like_ATP-bd"/>
</dbReference>
<dbReference type="PROSITE" id="PS00211">
    <property type="entry name" value="ABC_TRANSPORTER_1"/>
    <property type="match status" value="1"/>
</dbReference>
<dbReference type="CDD" id="cd03233">
    <property type="entry name" value="ABCG_PDR_domain1"/>
    <property type="match status" value="1"/>
</dbReference>
<dbReference type="InterPro" id="IPR013525">
    <property type="entry name" value="ABC2_TM"/>
</dbReference>
<dbReference type="InterPro" id="IPR010929">
    <property type="entry name" value="PDR_CDR_ABC"/>
</dbReference>
<dbReference type="InterPro" id="IPR029481">
    <property type="entry name" value="ABC_trans_N"/>
</dbReference>
<keyword evidence="5" id="KW-0547">Nucleotide-binding</keyword>
<dbReference type="STRING" id="58919.A0A316Z8X1"/>
<dbReference type="Pfam" id="PF14510">
    <property type="entry name" value="ABC_trans_N"/>
    <property type="match status" value="1"/>
</dbReference>
<dbReference type="GO" id="GO:0016887">
    <property type="term" value="F:ATP hydrolysis activity"/>
    <property type="evidence" value="ECO:0007669"/>
    <property type="project" value="InterPro"/>
</dbReference>
<dbReference type="GO" id="GO:0140359">
    <property type="term" value="F:ABC-type transporter activity"/>
    <property type="evidence" value="ECO:0007669"/>
    <property type="project" value="InterPro"/>
</dbReference>
<dbReference type="OrthoDB" id="245989at2759"/>
<dbReference type="InterPro" id="IPR017871">
    <property type="entry name" value="ABC_transporter-like_CS"/>
</dbReference>
<feature type="transmembrane region" description="Helical" evidence="10">
    <location>
        <begin position="674"/>
        <end position="694"/>
    </location>
</feature>
<feature type="compositionally biased region" description="Low complexity" evidence="9">
    <location>
        <begin position="1485"/>
        <end position="1509"/>
    </location>
</feature>
<evidence type="ECO:0000313" key="12">
    <source>
        <dbReference type="EMBL" id="PWN96613.1"/>
    </source>
</evidence>
<dbReference type="PANTHER" id="PTHR19241">
    <property type="entry name" value="ATP-BINDING CASSETTE TRANSPORTER"/>
    <property type="match status" value="1"/>
</dbReference>
<name>A0A316Z8X1_9BASI</name>
<feature type="transmembrane region" description="Helical" evidence="10">
    <location>
        <begin position="1324"/>
        <end position="1342"/>
    </location>
</feature>
<feature type="domain" description="ABC transporter" evidence="11">
    <location>
        <begin position="844"/>
        <end position="1082"/>
    </location>
</feature>
<evidence type="ECO:0000256" key="5">
    <source>
        <dbReference type="ARBA" id="ARBA00022741"/>
    </source>
</evidence>
<dbReference type="EMBL" id="KZ819298">
    <property type="protein sequence ID" value="PWN96613.1"/>
    <property type="molecule type" value="Genomic_DNA"/>
</dbReference>
<keyword evidence="3" id="KW-0813">Transport</keyword>
<feature type="transmembrane region" description="Helical" evidence="10">
    <location>
        <begin position="583"/>
        <end position="606"/>
    </location>
</feature>
<evidence type="ECO:0000256" key="2">
    <source>
        <dbReference type="ARBA" id="ARBA00006012"/>
    </source>
</evidence>
<dbReference type="Pfam" id="PF06422">
    <property type="entry name" value="PDR_CDR"/>
    <property type="match status" value="1"/>
</dbReference>
<feature type="transmembrane region" description="Helical" evidence="10">
    <location>
        <begin position="541"/>
        <end position="562"/>
    </location>
</feature>
<keyword evidence="6" id="KW-0067">ATP-binding</keyword>
<feature type="transmembrane region" description="Helical" evidence="10">
    <location>
        <begin position="755"/>
        <end position="772"/>
    </location>
</feature>
<dbReference type="RefSeq" id="XP_025596892.1">
    <property type="nucleotide sequence ID" value="XM_025740297.1"/>
</dbReference>
<evidence type="ECO:0000259" key="11">
    <source>
        <dbReference type="PROSITE" id="PS50893"/>
    </source>
</evidence>
<dbReference type="Gene3D" id="3.40.50.300">
    <property type="entry name" value="P-loop containing nucleotide triphosphate hydrolases"/>
    <property type="match status" value="2"/>
</dbReference>
<comment type="similarity">
    <text evidence="2">Belongs to the ABC transporter superfamily. ABCG family. PDR (TC 3.A.1.205) subfamily.</text>
</comment>
<keyword evidence="7 10" id="KW-1133">Transmembrane helix</keyword>
<dbReference type="Pfam" id="PF01061">
    <property type="entry name" value="ABC2_membrane"/>
    <property type="match status" value="2"/>
</dbReference>
<feature type="transmembrane region" description="Helical" evidence="10">
    <location>
        <begin position="1211"/>
        <end position="1230"/>
    </location>
</feature>
<dbReference type="SUPFAM" id="SSF52540">
    <property type="entry name" value="P-loop containing nucleoside triphosphate hydrolases"/>
    <property type="match status" value="2"/>
</dbReference>
<dbReference type="GO" id="GO:0016020">
    <property type="term" value="C:membrane"/>
    <property type="evidence" value="ECO:0007669"/>
    <property type="project" value="UniProtKB-SubCell"/>
</dbReference>
<keyword evidence="13" id="KW-1185">Reference proteome</keyword>
<feature type="transmembrane region" description="Helical" evidence="10">
    <location>
        <begin position="1178"/>
        <end position="1199"/>
    </location>
</feature>
<dbReference type="Proteomes" id="UP000245946">
    <property type="component" value="Unassembled WGS sequence"/>
</dbReference>
<feature type="transmembrane region" description="Helical" evidence="10">
    <location>
        <begin position="506"/>
        <end position="529"/>
    </location>
</feature>
<evidence type="ECO:0000256" key="7">
    <source>
        <dbReference type="ARBA" id="ARBA00022989"/>
    </source>
</evidence>
<dbReference type="InterPro" id="IPR027417">
    <property type="entry name" value="P-loop_NTPase"/>
</dbReference>
<feature type="transmembrane region" description="Helical" evidence="10">
    <location>
        <begin position="1250"/>
        <end position="1282"/>
    </location>
</feature>
<reference evidence="12 13" key="1">
    <citation type="journal article" date="2018" name="Mol. Biol. Evol.">
        <title>Broad Genomic Sampling Reveals a Smut Pathogenic Ancestry of the Fungal Clade Ustilaginomycotina.</title>
        <authorList>
            <person name="Kijpornyongpan T."/>
            <person name="Mondo S.J."/>
            <person name="Barry K."/>
            <person name="Sandor L."/>
            <person name="Lee J."/>
            <person name="Lipzen A."/>
            <person name="Pangilinan J."/>
            <person name="LaButti K."/>
            <person name="Hainaut M."/>
            <person name="Henrissat B."/>
            <person name="Grigoriev I.V."/>
            <person name="Spatafora J.W."/>
            <person name="Aime M.C."/>
        </authorList>
    </citation>
    <scope>NUCLEOTIDE SEQUENCE [LARGE SCALE GENOMIC DNA]</scope>
    <source>
        <strain evidence="12 13">MCA 4186</strain>
    </source>
</reference>
<dbReference type="PROSITE" id="PS50893">
    <property type="entry name" value="ABC_TRANSPORTER_2"/>
    <property type="match status" value="2"/>
</dbReference>
<comment type="subcellular location">
    <subcellularLocation>
        <location evidence="1">Membrane</location>
        <topology evidence="1">Multi-pass membrane protein</topology>
    </subcellularLocation>
</comment>
<dbReference type="GO" id="GO:0005524">
    <property type="term" value="F:ATP binding"/>
    <property type="evidence" value="ECO:0007669"/>
    <property type="project" value="UniProtKB-KW"/>
</dbReference>
<feature type="region of interest" description="Disordered" evidence="9">
    <location>
        <begin position="1"/>
        <end position="22"/>
    </location>
</feature>
<feature type="transmembrane region" description="Helical" evidence="10">
    <location>
        <begin position="618"/>
        <end position="639"/>
    </location>
</feature>
<evidence type="ECO:0000313" key="13">
    <source>
        <dbReference type="Proteomes" id="UP000245946"/>
    </source>
</evidence>
<dbReference type="Pfam" id="PF00005">
    <property type="entry name" value="ABC_tran"/>
    <property type="match status" value="2"/>
</dbReference>
<dbReference type="SMART" id="SM00382">
    <property type="entry name" value="AAA"/>
    <property type="match status" value="2"/>
</dbReference>
<dbReference type="InterPro" id="IPR034001">
    <property type="entry name" value="ABCG_PDR_1"/>
</dbReference>
<dbReference type="InterPro" id="IPR003593">
    <property type="entry name" value="AAA+_ATPase"/>
</dbReference>
<feature type="region of interest" description="Disordered" evidence="9">
    <location>
        <begin position="1484"/>
        <end position="1553"/>
    </location>
</feature>
<keyword evidence="8 10" id="KW-0472">Membrane</keyword>
<dbReference type="InterPro" id="IPR034003">
    <property type="entry name" value="ABCG_PDR_2"/>
</dbReference>
<dbReference type="Pfam" id="PF19055">
    <property type="entry name" value="ABC2_membrane_7"/>
    <property type="match status" value="1"/>
</dbReference>
<proteinExistence type="inferred from homology"/>
<evidence type="ECO:0000256" key="6">
    <source>
        <dbReference type="ARBA" id="ARBA00022840"/>
    </source>
</evidence>
<accession>A0A316Z8X1</accession>
<evidence type="ECO:0000256" key="4">
    <source>
        <dbReference type="ARBA" id="ARBA00022692"/>
    </source>
</evidence>
<dbReference type="FunFam" id="3.40.50.300:FF:000054">
    <property type="entry name" value="ABC multidrug transporter atrF"/>
    <property type="match status" value="1"/>
</dbReference>
<evidence type="ECO:0000256" key="3">
    <source>
        <dbReference type="ARBA" id="ARBA00022448"/>
    </source>
</evidence>
<feature type="region of interest" description="Disordered" evidence="9">
    <location>
        <begin position="799"/>
        <end position="820"/>
    </location>
</feature>
<protein>
    <submittedName>
        <fullName evidence="12">Putative SNQ2-ABC transporter</fullName>
    </submittedName>
</protein>
<evidence type="ECO:0000256" key="9">
    <source>
        <dbReference type="SAM" id="MobiDB-lite"/>
    </source>
</evidence>
<keyword evidence="4 10" id="KW-0812">Transmembrane</keyword>
<feature type="transmembrane region" description="Helical" evidence="10">
    <location>
        <begin position="651"/>
        <end position="668"/>
    </location>
</feature>
<evidence type="ECO:0000256" key="8">
    <source>
        <dbReference type="ARBA" id="ARBA00023136"/>
    </source>
</evidence>
<feature type="domain" description="ABC transporter" evidence="11">
    <location>
        <begin position="139"/>
        <end position="394"/>
    </location>
</feature>
<evidence type="ECO:0000256" key="1">
    <source>
        <dbReference type="ARBA" id="ARBA00004141"/>
    </source>
</evidence>
<dbReference type="CDD" id="cd03232">
    <property type="entry name" value="ABCG_PDR_domain2"/>
    <property type="match status" value="1"/>
</dbReference>